<protein>
    <submittedName>
        <fullName evidence="1">Uncharacterized protein</fullName>
    </submittedName>
</protein>
<proteinExistence type="predicted"/>
<dbReference type="AlphaFoldDB" id="A0AAV1SW73"/>
<organism evidence="1 2">
    <name type="scientific">Dovyalis caffra</name>
    <dbReference type="NCBI Taxonomy" id="77055"/>
    <lineage>
        <taxon>Eukaryota</taxon>
        <taxon>Viridiplantae</taxon>
        <taxon>Streptophyta</taxon>
        <taxon>Embryophyta</taxon>
        <taxon>Tracheophyta</taxon>
        <taxon>Spermatophyta</taxon>
        <taxon>Magnoliopsida</taxon>
        <taxon>eudicotyledons</taxon>
        <taxon>Gunneridae</taxon>
        <taxon>Pentapetalae</taxon>
        <taxon>rosids</taxon>
        <taxon>fabids</taxon>
        <taxon>Malpighiales</taxon>
        <taxon>Salicaceae</taxon>
        <taxon>Flacourtieae</taxon>
        <taxon>Dovyalis</taxon>
    </lineage>
</organism>
<gene>
    <name evidence="1" type="ORF">DCAF_LOCUS27382</name>
</gene>
<evidence type="ECO:0000313" key="2">
    <source>
        <dbReference type="Proteomes" id="UP001314170"/>
    </source>
</evidence>
<accession>A0AAV1SW73</accession>
<evidence type="ECO:0000313" key="1">
    <source>
        <dbReference type="EMBL" id="CAK7357098.1"/>
    </source>
</evidence>
<sequence>MQASKRDKNPVVPTLIKWSQRRSFFGPNEVVPILSDVPRDVDGLVIYDLRWFTTAFVELIIKKVARRQKQRIRH</sequence>
<dbReference type="Proteomes" id="UP001314170">
    <property type="component" value="Unassembled WGS sequence"/>
</dbReference>
<name>A0AAV1SW73_9ROSI</name>
<reference evidence="1 2" key="1">
    <citation type="submission" date="2024-01" db="EMBL/GenBank/DDBJ databases">
        <authorList>
            <person name="Waweru B."/>
        </authorList>
    </citation>
    <scope>NUCLEOTIDE SEQUENCE [LARGE SCALE GENOMIC DNA]</scope>
</reference>
<dbReference type="EMBL" id="CAWUPB010001197">
    <property type="protein sequence ID" value="CAK7357098.1"/>
    <property type="molecule type" value="Genomic_DNA"/>
</dbReference>
<keyword evidence="2" id="KW-1185">Reference proteome</keyword>
<comment type="caution">
    <text evidence="1">The sequence shown here is derived from an EMBL/GenBank/DDBJ whole genome shotgun (WGS) entry which is preliminary data.</text>
</comment>